<dbReference type="InterPro" id="IPR034660">
    <property type="entry name" value="DinB/YfiT-like"/>
</dbReference>
<evidence type="ECO:0000256" key="1">
    <source>
        <dbReference type="ARBA" id="ARBA00008635"/>
    </source>
</evidence>
<dbReference type="Gene3D" id="1.20.120.450">
    <property type="entry name" value="dinb family like domain"/>
    <property type="match status" value="1"/>
</dbReference>
<comment type="caution">
    <text evidence="4">The sequence shown here is derived from an EMBL/GenBank/DDBJ whole genome shotgun (WGS) entry which is preliminary data.</text>
</comment>
<evidence type="ECO:0000313" key="4">
    <source>
        <dbReference type="EMBL" id="KGO83162.1"/>
    </source>
</evidence>
<dbReference type="RefSeq" id="WP_035131400.1">
    <property type="nucleotide sequence ID" value="NZ_JRLV01000004.1"/>
</dbReference>
<dbReference type="InterPro" id="IPR007837">
    <property type="entry name" value="DinB"/>
</dbReference>
<comment type="similarity">
    <text evidence="1">Belongs to the DinB family.</text>
</comment>
<proteinExistence type="inferred from homology"/>
<dbReference type="eggNOG" id="COG2318">
    <property type="taxonomic scope" value="Bacteria"/>
</dbReference>
<dbReference type="AlphaFoldDB" id="A0A0A2LS95"/>
<dbReference type="STRING" id="1406840.Q763_03895"/>
<feature type="binding site" evidence="3">
    <location>
        <position position="141"/>
    </location>
    <ligand>
        <name>a divalent metal cation</name>
        <dbReference type="ChEBI" id="CHEBI:60240"/>
    </ligand>
</feature>
<dbReference type="EMBL" id="JRLV01000004">
    <property type="protein sequence ID" value="KGO83162.1"/>
    <property type="molecule type" value="Genomic_DNA"/>
</dbReference>
<dbReference type="Proteomes" id="UP000030129">
    <property type="component" value="Unassembled WGS sequence"/>
</dbReference>
<evidence type="ECO:0000256" key="2">
    <source>
        <dbReference type="ARBA" id="ARBA00022723"/>
    </source>
</evidence>
<dbReference type="SUPFAM" id="SSF109854">
    <property type="entry name" value="DinB/YfiT-like putative metalloenzymes"/>
    <property type="match status" value="1"/>
</dbReference>
<evidence type="ECO:0000256" key="3">
    <source>
        <dbReference type="PIRSR" id="PIRSR607837-1"/>
    </source>
</evidence>
<keyword evidence="2 3" id="KW-0479">Metal-binding</keyword>
<keyword evidence="5" id="KW-1185">Reference proteome</keyword>
<dbReference type="Pfam" id="PF05163">
    <property type="entry name" value="DinB"/>
    <property type="match status" value="1"/>
</dbReference>
<protein>
    <submittedName>
        <fullName evidence="4">Damage-inducible protein DinB</fullName>
    </submittedName>
</protein>
<reference evidence="4 5" key="1">
    <citation type="submission" date="2013-09" db="EMBL/GenBank/DDBJ databases">
        <authorList>
            <person name="Zeng Z."/>
            <person name="Chen C."/>
        </authorList>
    </citation>
    <scope>NUCLEOTIDE SEQUENCE [LARGE SCALE GENOMIC DNA]</scope>
    <source>
        <strain evidence="4 5">F44-8</strain>
    </source>
</reference>
<gene>
    <name evidence="4" type="ORF">Q763_03895</name>
</gene>
<accession>A0A0A2LS95</accession>
<dbReference type="GO" id="GO:0046872">
    <property type="term" value="F:metal ion binding"/>
    <property type="evidence" value="ECO:0007669"/>
    <property type="project" value="UniProtKB-KW"/>
</dbReference>
<name>A0A0A2LS95_9FLAO</name>
<evidence type="ECO:0000313" key="5">
    <source>
        <dbReference type="Proteomes" id="UP000030129"/>
    </source>
</evidence>
<organism evidence="4 5">
    <name type="scientific">Flavobacterium beibuense F44-8</name>
    <dbReference type="NCBI Taxonomy" id="1406840"/>
    <lineage>
        <taxon>Bacteria</taxon>
        <taxon>Pseudomonadati</taxon>
        <taxon>Bacteroidota</taxon>
        <taxon>Flavobacteriia</taxon>
        <taxon>Flavobacteriales</taxon>
        <taxon>Flavobacteriaceae</taxon>
        <taxon>Flavobacterium</taxon>
    </lineage>
</organism>
<sequence length="163" mass="19231">MTTVSALTAEQFLNHWKGHRSLTRKTIEAFPEKELFSYSIGGMRTFGEIMLEVASIAYYGVEGVTTGTWRNIENLPYYTTEKTITTKQQLLEFWDKTTAYIDQEWEKLLSLDFEQHIKSFEIYENTIASSMLYWIDNEVHHRGQGYVYLRALGITPPFFWERF</sequence>